<keyword evidence="2" id="KW-1185">Reference proteome</keyword>
<protein>
    <submittedName>
        <fullName evidence="1">Uncharacterized protein</fullName>
    </submittedName>
</protein>
<dbReference type="Proteomes" id="UP000231322">
    <property type="component" value="Unassembled WGS sequence"/>
</dbReference>
<organism evidence="1 2">
    <name type="scientific">Clostridium combesii</name>
    <dbReference type="NCBI Taxonomy" id="39481"/>
    <lineage>
        <taxon>Bacteria</taxon>
        <taxon>Bacillati</taxon>
        <taxon>Bacillota</taxon>
        <taxon>Clostridia</taxon>
        <taxon>Eubacteriales</taxon>
        <taxon>Clostridiaceae</taxon>
        <taxon>Clostridium</taxon>
    </lineage>
</organism>
<comment type="caution">
    <text evidence="1">The sequence shown here is derived from an EMBL/GenBank/DDBJ whole genome shotgun (WGS) entry which is preliminary data.</text>
</comment>
<dbReference type="AlphaFoldDB" id="A0A2G7HEF1"/>
<proteinExistence type="predicted"/>
<dbReference type="EMBL" id="PEIK01000013">
    <property type="protein sequence ID" value="PIH03106.1"/>
    <property type="molecule type" value="Genomic_DNA"/>
</dbReference>
<reference evidence="1 2" key="1">
    <citation type="submission" date="2017-10" db="EMBL/GenBank/DDBJ databases">
        <title>Reclassification of Eubacterium combesii and discrepancies in the nomenclature of botulinum neurotoxin producing clostridia. Request for an Opinion.</title>
        <authorList>
            <person name="Dobritsa A.P."/>
            <person name="Kutumbaka K.K."/>
            <person name="Samadpour M."/>
        </authorList>
    </citation>
    <scope>NUCLEOTIDE SEQUENCE [LARGE SCALE GENOMIC DNA]</scope>
    <source>
        <strain evidence="1 2">DSM 20696</strain>
    </source>
</reference>
<name>A0A2G7HEF1_9CLOT</name>
<gene>
    <name evidence="1" type="ORF">CS538_14675</name>
</gene>
<evidence type="ECO:0000313" key="2">
    <source>
        <dbReference type="Proteomes" id="UP000231322"/>
    </source>
</evidence>
<dbReference type="RefSeq" id="WP_099839936.1">
    <property type="nucleotide sequence ID" value="NZ_PEIK01000013.1"/>
</dbReference>
<accession>A0A2G7HEF1</accession>
<sequence>MNEIIKELEPEVYPTIKAIHKKILESEELHDDVELLNNWLLVWTGCFLHDVFHSFKHIKKYNSILFCLLQSQSHQLEWTVFSIFSGQYDVAMRELRTILENAFYHFKYDYKERYHNITITEKYNAMINDANEKLKNAYGKLVFQNSGYQDWEAVYNNIFRKLCEYVHTSVGRNNALQIDRGGFNSMLDPKYDSDRIKECISMFKTVVQLEVKLMEILLKEVYKVDNTNYINLFD</sequence>
<evidence type="ECO:0000313" key="1">
    <source>
        <dbReference type="EMBL" id="PIH03106.1"/>
    </source>
</evidence>